<evidence type="ECO:0000256" key="10">
    <source>
        <dbReference type="ARBA" id="ARBA00022989"/>
    </source>
</evidence>
<dbReference type="InterPro" id="IPR002326">
    <property type="entry name" value="Cyt_c1"/>
</dbReference>
<keyword evidence="7" id="KW-0479">Metal-binding</keyword>
<keyword evidence="5" id="KW-0679">Respiratory chain</keyword>
<comment type="subcellular location">
    <subcellularLocation>
        <location evidence="1">Mitochondrion inner membrane</location>
    </subcellularLocation>
</comment>
<dbReference type="GO" id="GO:0005743">
    <property type="term" value="C:mitochondrial inner membrane"/>
    <property type="evidence" value="ECO:0007669"/>
    <property type="project" value="UniProtKB-SubCell"/>
</dbReference>
<reference evidence="15" key="1">
    <citation type="journal article" date="2014" name="Front. Microbiol.">
        <title>High frequency of phylogenetically diverse reductive dehalogenase-homologous genes in deep subseafloor sedimentary metagenomes.</title>
        <authorList>
            <person name="Kawai M."/>
            <person name="Futagami T."/>
            <person name="Toyoda A."/>
            <person name="Takaki Y."/>
            <person name="Nishi S."/>
            <person name="Hori S."/>
            <person name="Arai W."/>
            <person name="Tsubouchi T."/>
            <person name="Morono Y."/>
            <person name="Uchiyama I."/>
            <person name="Ito T."/>
            <person name="Fujiyama A."/>
            <person name="Inagaki F."/>
            <person name="Takami H."/>
        </authorList>
    </citation>
    <scope>NUCLEOTIDE SEQUENCE</scope>
    <source>
        <strain evidence="15">Expedition CK06-06</strain>
    </source>
</reference>
<dbReference type="InterPro" id="IPR021157">
    <property type="entry name" value="Cyt_c1_TM_anchor_C"/>
</dbReference>
<dbReference type="AlphaFoldDB" id="X1AJZ1"/>
<dbReference type="Gene3D" id="1.10.760.10">
    <property type="entry name" value="Cytochrome c-like domain"/>
    <property type="match status" value="1"/>
</dbReference>
<keyword evidence="8" id="KW-0999">Mitochondrion inner membrane</keyword>
<evidence type="ECO:0000256" key="14">
    <source>
        <dbReference type="SAM" id="Phobius"/>
    </source>
</evidence>
<dbReference type="SUPFAM" id="SSF46626">
    <property type="entry name" value="Cytochrome c"/>
    <property type="match status" value="1"/>
</dbReference>
<dbReference type="GO" id="GO:0006122">
    <property type="term" value="P:mitochondrial electron transport, ubiquinol to cytochrome c"/>
    <property type="evidence" value="ECO:0007669"/>
    <property type="project" value="TreeGrafter"/>
</dbReference>
<dbReference type="InterPro" id="IPR036909">
    <property type="entry name" value="Cyt_c-like_dom_sf"/>
</dbReference>
<keyword evidence="11" id="KW-0408">Iron</keyword>
<organism evidence="15">
    <name type="scientific">marine sediment metagenome</name>
    <dbReference type="NCBI Taxonomy" id="412755"/>
    <lineage>
        <taxon>unclassified sequences</taxon>
        <taxon>metagenomes</taxon>
        <taxon>ecological metagenomes</taxon>
    </lineage>
</organism>
<dbReference type="SUPFAM" id="SSF81496">
    <property type="entry name" value="Cytochrome c1 subunit of cytochrome bc1 complex (Ubiquinol-cytochrome c reductase), transmembrane anchor"/>
    <property type="match status" value="1"/>
</dbReference>
<evidence type="ECO:0000256" key="6">
    <source>
        <dbReference type="ARBA" id="ARBA00022692"/>
    </source>
</evidence>
<evidence type="ECO:0000256" key="7">
    <source>
        <dbReference type="ARBA" id="ARBA00022723"/>
    </source>
</evidence>
<comment type="caution">
    <text evidence="15">The sequence shown here is derived from an EMBL/GenBank/DDBJ whole genome shotgun (WGS) entry which is preliminary data.</text>
</comment>
<evidence type="ECO:0000256" key="9">
    <source>
        <dbReference type="ARBA" id="ARBA00022982"/>
    </source>
</evidence>
<comment type="similarity">
    <text evidence="2">Belongs to the cytochrome c family.</text>
</comment>
<dbReference type="PANTHER" id="PTHR10266">
    <property type="entry name" value="CYTOCHROME C1"/>
    <property type="match status" value="1"/>
</dbReference>
<accession>X1AJZ1</accession>
<name>X1AJZ1_9ZZZZ</name>
<dbReference type="GO" id="GO:0046872">
    <property type="term" value="F:metal ion binding"/>
    <property type="evidence" value="ECO:0007669"/>
    <property type="project" value="UniProtKB-KW"/>
</dbReference>
<evidence type="ECO:0000256" key="5">
    <source>
        <dbReference type="ARBA" id="ARBA00022660"/>
    </source>
</evidence>
<dbReference type="GO" id="GO:0009055">
    <property type="term" value="F:electron transfer activity"/>
    <property type="evidence" value="ECO:0007669"/>
    <property type="project" value="InterPro"/>
</dbReference>
<evidence type="ECO:0000256" key="3">
    <source>
        <dbReference type="ARBA" id="ARBA00022448"/>
    </source>
</evidence>
<evidence type="ECO:0000256" key="11">
    <source>
        <dbReference type="ARBA" id="ARBA00023004"/>
    </source>
</evidence>
<evidence type="ECO:0008006" key="16">
    <source>
        <dbReference type="Google" id="ProtNLM"/>
    </source>
</evidence>
<dbReference type="Pfam" id="PF02167">
    <property type="entry name" value="Cytochrom_C1"/>
    <property type="match status" value="1"/>
</dbReference>
<evidence type="ECO:0000256" key="2">
    <source>
        <dbReference type="ARBA" id="ARBA00006488"/>
    </source>
</evidence>
<evidence type="ECO:0000256" key="13">
    <source>
        <dbReference type="ARBA" id="ARBA00023136"/>
    </source>
</evidence>
<dbReference type="PRINTS" id="PR00603">
    <property type="entry name" value="CYTOCHROMEC1"/>
</dbReference>
<dbReference type="PANTHER" id="PTHR10266:SF3">
    <property type="entry name" value="CYTOCHROME C1, HEME PROTEIN, MITOCHONDRIAL"/>
    <property type="match status" value="1"/>
</dbReference>
<dbReference type="EMBL" id="BART01012572">
    <property type="protein sequence ID" value="GAG82674.1"/>
    <property type="molecule type" value="Genomic_DNA"/>
</dbReference>
<protein>
    <recommendedName>
        <fullName evidence="16">Cytochrome c1</fullName>
    </recommendedName>
</protein>
<dbReference type="Gene3D" id="1.20.5.100">
    <property type="entry name" value="Cytochrome c1, transmembrane anchor, C-terminal"/>
    <property type="match status" value="1"/>
</dbReference>
<gene>
    <name evidence="15" type="ORF">S01H4_26174</name>
</gene>
<keyword evidence="3" id="KW-0813">Transport</keyword>
<evidence type="ECO:0000256" key="12">
    <source>
        <dbReference type="ARBA" id="ARBA00023128"/>
    </source>
</evidence>
<feature type="transmembrane region" description="Helical" evidence="14">
    <location>
        <begin position="128"/>
        <end position="146"/>
    </location>
</feature>
<keyword evidence="4" id="KW-0349">Heme</keyword>
<keyword evidence="10 14" id="KW-1133">Transmembrane helix</keyword>
<keyword evidence="6 14" id="KW-0812">Transmembrane</keyword>
<sequence>MQGGALPLDLSLIVKARGVESHAPWYTHWFWMLADIATAYQEGGADYIYALLTGYEDAPGGAEMAEGMYYNAAFPGHQMAMSPPLSKDFFIEYQPDSGATGSLDQNAKDVTAFLAWAADPRLDTRKRLGWQVLLYLLITTLLLYAVKKRIWARVKH</sequence>
<keyword evidence="12" id="KW-0496">Mitochondrion</keyword>
<evidence type="ECO:0000256" key="4">
    <source>
        <dbReference type="ARBA" id="ARBA00022617"/>
    </source>
</evidence>
<evidence type="ECO:0000313" key="15">
    <source>
        <dbReference type="EMBL" id="GAG82674.1"/>
    </source>
</evidence>
<keyword evidence="9" id="KW-0249">Electron transport</keyword>
<dbReference type="GO" id="GO:0020037">
    <property type="term" value="F:heme binding"/>
    <property type="evidence" value="ECO:0007669"/>
    <property type="project" value="InterPro"/>
</dbReference>
<evidence type="ECO:0000256" key="8">
    <source>
        <dbReference type="ARBA" id="ARBA00022792"/>
    </source>
</evidence>
<keyword evidence="13 14" id="KW-0472">Membrane</keyword>
<evidence type="ECO:0000256" key="1">
    <source>
        <dbReference type="ARBA" id="ARBA00004273"/>
    </source>
</evidence>
<proteinExistence type="inferred from homology"/>